<comment type="function">
    <text evidence="8 9">Required for the first step of histidine biosynthesis. May allow the feedback regulation of ATP phosphoribosyltransferase activity by histidine.</text>
</comment>
<dbReference type="InterPro" id="IPR045864">
    <property type="entry name" value="aa-tRNA-synth_II/BPL/LPL"/>
</dbReference>
<dbReference type="PIRSF" id="PIRSF001549">
    <property type="entry name" value="His-tRNA_synth"/>
    <property type="match status" value="1"/>
</dbReference>
<dbReference type="GO" id="GO:0006427">
    <property type="term" value="P:histidyl-tRNA aminoacylation"/>
    <property type="evidence" value="ECO:0007669"/>
    <property type="project" value="TreeGrafter"/>
</dbReference>
<comment type="caution">
    <text evidence="12">The sequence shown here is derived from an EMBL/GenBank/DDBJ whole genome shotgun (WGS) entry which is preliminary data.</text>
</comment>
<evidence type="ECO:0000256" key="7">
    <source>
        <dbReference type="ARBA" id="ARBA00023102"/>
    </source>
</evidence>
<dbReference type="GO" id="GO:0000105">
    <property type="term" value="P:L-histidine biosynthetic process"/>
    <property type="evidence" value="ECO:0007669"/>
    <property type="project" value="UniProtKB-UniRule"/>
</dbReference>
<dbReference type="PANTHER" id="PTHR43707">
    <property type="entry name" value="HISTIDYL-TRNA SYNTHETASE"/>
    <property type="match status" value="1"/>
</dbReference>
<evidence type="ECO:0000259" key="11">
    <source>
        <dbReference type="Pfam" id="PF13393"/>
    </source>
</evidence>
<feature type="domain" description="Class II Histidinyl-tRNA synthetase (HisRS)-like catalytic core" evidence="11">
    <location>
        <begin position="15"/>
        <end position="333"/>
    </location>
</feature>
<dbReference type="Pfam" id="PF13393">
    <property type="entry name" value="tRNA-synt_His"/>
    <property type="match status" value="1"/>
</dbReference>
<evidence type="ECO:0000313" key="13">
    <source>
        <dbReference type="Proteomes" id="UP000324996"/>
    </source>
</evidence>
<dbReference type="GO" id="GO:0016757">
    <property type="term" value="F:glycosyltransferase activity"/>
    <property type="evidence" value="ECO:0007669"/>
    <property type="project" value="UniProtKB-KW"/>
</dbReference>
<dbReference type="UniPathway" id="UPA00031">
    <property type="reaction ID" value="UER00006"/>
</dbReference>
<dbReference type="InterPro" id="IPR041715">
    <property type="entry name" value="HisRS-like_core"/>
</dbReference>
<evidence type="ECO:0000256" key="6">
    <source>
        <dbReference type="ARBA" id="ARBA00022605"/>
    </source>
</evidence>
<keyword evidence="5 9" id="KW-0963">Cytoplasm</keyword>
<reference evidence="12 13" key="1">
    <citation type="submission" date="2019-09" db="EMBL/GenBank/DDBJ databases">
        <title>NBRP : Genome information of microbial organism related human and environment.</title>
        <authorList>
            <person name="Hattori M."/>
            <person name="Oshima K."/>
            <person name="Inaba H."/>
            <person name="Suda W."/>
            <person name="Sakamoto M."/>
            <person name="Iino T."/>
            <person name="Kitahara M."/>
            <person name="Oshida Y."/>
            <person name="Iida T."/>
            <person name="Kudo T."/>
            <person name="Itoh T."/>
            <person name="Ohkuma M."/>
        </authorList>
    </citation>
    <scope>NUCLEOTIDE SEQUENCE [LARGE SCALE GENOMIC DNA]</scope>
    <source>
        <strain evidence="12 13">Q-1</strain>
    </source>
</reference>
<keyword evidence="7 9" id="KW-0368">Histidine biosynthesis</keyword>
<evidence type="ECO:0000256" key="2">
    <source>
        <dbReference type="ARBA" id="ARBA00004667"/>
    </source>
</evidence>
<keyword evidence="6 9" id="KW-0028">Amino-acid biosynthesis</keyword>
<evidence type="ECO:0000256" key="9">
    <source>
        <dbReference type="HAMAP-Rule" id="MF_00125"/>
    </source>
</evidence>
<feature type="binding site" evidence="10">
    <location>
        <position position="144"/>
    </location>
    <ligand>
        <name>L-histidine</name>
        <dbReference type="ChEBI" id="CHEBI:57595"/>
    </ligand>
</feature>
<dbReference type="RefSeq" id="WP_042086990.1">
    <property type="nucleotide sequence ID" value="NZ_BKCN01000016.1"/>
</dbReference>
<dbReference type="HAMAP" id="MF_00125">
    <property type="entry name" value="HisZ"/>
    <property type="match status" value="1"/>
</dbReference>
<proteinExistence type="inferred from homology"/>
<organism evidence="12 13">
    <name type="scientific">Iodidimonas nitroreducens</name>
    <dbReference type="NCBI Taxonomy" id="1236968"/>
    <lineage>
        <taxon>Bacteria</taxon>
        <taxon>Pseudomonadati</taxon>
        <taxon>Pseudomonadota</taxon>
        <taxon>Alphaproteobacteria</taxon>
        <taxon>Iodidimonadales</taxon>
        <taxon>Iodidimonadaceae</taxon>
        <taxon>Iodidimonas</taxon>
    </lineage>
</organism>
<comment type="miscellaneous">
    <text evidence="9">This function is generally fulfilled by the C-terminal part of HisG, which is missing in some bacteria such as this one.</text>
</comment>
<feature type="binding site" evidence="10">
    <location>
        <begin position="100"/>
        <end position="102"/>
    </location>
    <ligand>
        <name>L-histidine</name>
        <dbReference type="ChEBI" id="CHEBI:57595"/>
    </ligand>
</feature>
<dbReference type="EMBL" id="BKCN01000016">
    <property type="protein sequence ID" value="GER04997.1"/>
    <property type="molecule type" value="Genomic_DNA"/>
</dbReference>
<dbReference type="Proteomes" id="UP000324996">
    <property type="component" value="Unassembled WGS sequence"/>
</dbReference>
<accession>A0A5A7NAP7</accession>
<comment type="subunit">
    <text evidence="9">Heteromultimer composed of HisG and HisZ subunits.</text>
</comment>
<evidence type="ECO:0000313" key="12">
    <source>
        <dbReference type="EMBL" id="GER04997.1"/>
    </source>
</evidence>
<dbReference type="SUPFAM" id="SSF55681">
    <property type="entry name" value="Class II aaRS and biotin synthetases"/>
    <property type="match status" value="1"/>
</dbReference>
<comment type="subcellular location">
    <subcellularLocation>
        <location evidence="1 9">Cytoplasm</location>
    </subcellularLocation>
</comment>
<dbReference type="AlphaFoldDB" id="A0A5A7NAP7"/>
<evidence type="ECO:0000256" key="8">
    <source>
        <dbReference type="ARBA" id="ARBA00025246"/>
    </source>
</evidence>
<comment type="pathway">
    <text evidence="2 9">Amino-acid biosynthesis; L-histidine biosynthesis; L-histidine from 5-phospho-alpha-D-ribose 1-diphosphate: step 1/9.</text>
</comment>
<keyword evidence="12" id="KW-0808">Transferase</keyword>
<feature type="binding site" evidence="10">
    <location>
        <position position="148"/>
    </location>
    <ligand>
        <name>L-histidine</name>
        <dbReference type="ChEBI" id="CHEBI:57595"/>
    </ligand>
</feature>
<evidence type="ECO:0000256" key="4">
    <source>
        <dbReference type="ARBA" id="ARBA00020397"/>
    </source>
</evidence>
<dbReference type="PANTHER" id="PTHR43707:SF6">
    <property type="entry name" value="ATP PHOSPHORIBOSYLTRANSFERASE REGULATORY SUBUNIT"/>
    <property type="match status" value="1"/>
</dbReference>
<protein>
    <recommendedName>
        <fullName evidence="4 9">ATP phosphoribosyltransferase regulatory subunit</fullName>
    </recommendedName>
</protein>
<gene>
    <name evidence="9 12" type="primary">hisZ</name>
    <name evidence="12" type="ORF">JCM17846_26790</name>
</gene>
<feature type="binding site" evidence="10">
    <location>
        <position position="130"/>
    </location>
    <ligand>
        <name>L-histidine</name>
        <dbReference type="ChEBI" id="CHEBI:57595"/>
    </ligand>
</feature>
<keyword evidence="13" id="KW-1185">Reference proteome</keyword>
<comment type="similarity">
    <text evidence="3 9">Belongs to the class-II aminoacyl-tRNA synthetase family. HisZ subfamily.</text>
</comment>
<dbReference type="InterPro" id="IPR004517">
    <property type="entry name" value="HisZ"/>
</dbReference>
<evidence type="ECO:0000256" key="10">
    <source>
        <dbReference type="PIRSR" id="PIRSR001549-1"/>
    </source>
</evidence>
<dbReference type="InterPro" id="IPR004516">
    <property type="entry name" value="HisRS/HisZ"/>
</dbReference>
<name>A0A5A7NAP7_9PROT</name>
<dbReference type="GO" id="GO:0004821">
    <property type="term" value="F:histidine-tRNA ligase activity"/>
    <property type="evidence" value="ECO:0007669"/>
    <property type="project" value="TreeGrafter"/>
</dbReference>
<evidence type="ECO:0000256" key="5">
    <source>
        <dbReference type="ARBA" id="ARBA00022490"/>
    </source>
</evidence>
<keyword evidence="12" id="KW-0328">Glycosyltransferase</keyword>
<dbReference type="Gene3D" id="3.30.930.10">
    <property type="entry name" value="Bira Bifunctional Protein, Domain 2"/>
    <property type="match status" value="1"/>
</dbReference>
<feature type="binding site" evidence="10">
    <location>
        <position position="284"/>
    </location>
    <ligand>
        <name>L-histidine</name>
        <dbReference type="ChEBI" id="CHEBI:57595"/>
    </ligand>
</feature>
<sequence length="407" mass="44051">MTAPNRAPRALLPEGLRDDLPPWAEYEAQMVDRLMAVAAQHGYRRVAPPLVEFEDSLLASSADQRAHFPDHAQERMAERAQSMFRLLDPVSQKMMAVRSDMTLQVARIATARMGAWGRPLRLSYAGHVLRVKGTQLRPARQFRQAGVELIGSRSLNADLEIIALATLALRDLGIAGLSVDLVSPTLVSAIAQQLGLDDAAAHEARRALDAKDAGALADFGDEARGLLTDLMAVAGSAVEALDRLDALPLIGEAAVIRDNLGDLARAVSDRIDDLAVTIDPGESRGFEFQTGVGFAFFAAHVSGELGRGGRYEVIAPDGREESAVGFSMYLDSLLRAVPEPTEKPRIYLPFGTEMADAQRLRVVGWRTVQGLEPVDDIIVQAGLEGCSHVYENGLARSLDDRTPLSEE</sequence>
<evidence type="ECO:0000256" key="1">
    <source>
        <dbReference type="ARBA" id="ARBA00004496"/>
    </source>
</evidence>
<dbReference type="GO" id="GO:0005737">
    <property type="term" value="C:cytoplasm"/>
    <property type="evidence" value="ECO:0007669"/>
    <property type="project" value="UniProtKB-SubCell"/>
</dbReference>
<evidence type="ECO:0000256" key="3">
    <source>
        <dbReference type="ARBA" id="ARBA00005539"/>
    </source>
</evidence>